<dbReference type="Pfam" id="PF00385">
    <property type="entry name" value="Chromo"/>
    <property type="match status" value="1"/>
</dbReference>
<keyword evidence="3" id="KW-0539">Nucleus</keyword>
<dbReference type="PROSITE" id="PS00598">
    <property type="entry name" value="CHROMO_1"/>
    <property type="match status" value="1"/>
</dbReference>
<keyword evidence="7" id="KW-1185">Reference proteome</keyword>
<protein>
    <recommendedName>
        <fullName evidence="5">Chromo domain-containing protein</fullName>
    </recommendedName>
</protein>
<dbReference type="PRINTS" id="PR00504">
    <property type="entry name" value="CHROMODOMAIN"/>
</dbReference>
<gene>
    <name evidence="6" type="ORF">TWF694_010470</name>
</gene>
<feature type="compositionally biased region" description="Acidic residues" evidence="4">
    <location>
        <begin position="29"/>
        <end position="54"/>
    </location>
</feature>
<evidence type="ECO:0000313" key="6">
    <source>
        <dbReference type="EMBL" id="KAK6538916.1"/>
    </source>
</evidence>
<dbReference type="GO" id="GO:0005634">
    <property type="term" value="C:nucleus"/>
    <property type="evidence" value="ECO:0007669"/>
    <property type="project" value="UniProtKB-SubCell"/>
</dbReference>
<proteinExistence type="predicted"/>
<dbReference type="InterPro" id="IPR023779">
    <property type="entry name" value="Chromodomain_CS"/>
</dbReference>
<dbReference type="InterPro" id="IPR051219">
    <property type="entry name" value="Heterochromatin_chromo-domain"/>
</dbReference>
<dbReference type="InterPro" id="IPR000953">
    <property type="entry name" value="Chromo/chromo_shadow_dom"/>
</dbReference>
<sequence length="227" mass="26009">MPLMSGSRRSASDHDDSSDDLKAAKYADEENEEGEEEEEEEQGEGEEGEPEPEYVVEKILDHKWEDGILKYRVKWQGYEKKSDQTWEPEETLEEVQALEDYLKAIGGKPKSPEKASAKRGRKSTGNSGVSTPVSKKSRVKQENTTPHTKEEPEWDPPAGSWEEDVRMIETLERSGADHICYVQWVNGRRSQHPLHVIYQRCPQKMLKFYESHLVFRDSAGTIKSSPK</sequence>
<reference evidence="6 7" key="1">
    <citation type="submission" date="2019-10" db="EMBL/GenBank/DDBJ databases">
        <authorList>
            <person name="Palmer J.M."/>
        </authorList>
    </citation>
    <scope>NUCLEOTIDE SEQUENCE [LARGE SCALE GENOMIC DNA]</scope>
    <source>
        <strain evidence="6 7">TWF694</strain>
    </source>
</reference>
<name>A0AAV9XB90_9PEZI</name>
<comment type="subunit">
    <text evidence="2">Component of the NuA4 histone acetyltransferase complex.</text>
</comment>
<feature type="compositionally biased region" description="Basic and acidic residues" evidence="4">
    <location>
        <begin position="10"/>
        <end position="28"/>
    </location>
</feature>
<organism evidence="6 7">
    <name type="scientific">Orbilia ellipsospora</name>
    <dbReference type="NCBI Taxonomy" id="2528407"/>
    <lineage>
        <taxon>Eukaryota</taxon>
        <taxon>Fungi</taxon>
        <taxon>Dikarya</taxon>
        <taxon>Ascomycota</taxon>
        <taxon>Pezizomycotina</taxon>
        <taxon>Orbiliomycetes</taxon>
        <taxon>Orbiliales</taxon>
        <taxon>Orbiliaceae</taxon>
        <taxon>Orbilia</taxon>
    </lineage>
</organism>
<dbReference type="InterPro" id="IPR023780">
    <property type="entry name" value="Chromo_domain"/>
</dbReference>
<dbReference type="Pfam" id="PF01393">
    <property type="entry name" value="Chromo_shadow"/>
    <property type="match status" value="1"/>
</dbReference>
<feature type="region of interest" description="Disordered" evidence="4">
    <location>
        <begin position="104"/>
        <end position="160"/>
    </location>
</feature>
<dbReference type="PANTHER" id="PTHR22812">
    <property type="entry name" value="CHROMOBOX PROTEIN"/>
    <property type="match status" value="1"/>
</dbReference>
<comment type="caution">
    <text evidence="6">The sequence shown here is derived from an EMBL/GenBank/DDBJ whole genome shotgun (WGS) entry which is preliminary data.</text>
</comment>
<evidence type="ECO:0000256" key="4">
    <source>
        <dbReference type="SAM" id="MobiDB-lite"/>
    </source>
</evidence>
<accession>A0AAV9XB90</accession>
<dbReference type="SMART" id="SM00300">
    <property type="entry name" value="ChSh"/>
    <property type="match status" value="1"/>
</dbReference>
<dbReference type="PROSITE" id="PS50013">
    <property type="entry name" value="CHROMO_2"/>
    <property type="match status" value="1"/>
</dbReference>
<dbReference type="CDD" id="cd18657">
    <property type="entry name" value="CSD_Swi6"/>
    <property type="match status" value="1"/>
</dbReference>
<dbReference type="Proteomes" id="UP001365542">
    <property type="component" value="Unassembled WGS sequence"/>
</dbReference>
<dbReference type="SUPFAM" id="SSF54160">
    <property type="entry name" value="Chromo domain-like"/>
    <property type="match status" value="2"/>
</dbReference>
<dbReference type="InterPro" id="IPR017984">
    <property type="entry name" value="Chromo_dom_subgr"/>
</dbReference>
<dbReference type="GO" id="GO:0006338">
    <property type="term" value="P:chromatin remodeling"/>
    <property type="evidence" value="ECO:0007669"/>
    <property type="project" value="UniProtKB-ARBA"/>
</dbReference>
<comment type="subcellular location">
    <subcellularLocation>
        <location evidence="1">Nucleus</location>
    </subcellularLocation>
</comment>
<evidence type="ECO:0000313" key="7">
    <source>
        <dbReference type="Proteomes" id="UP001365542"/>
    </source>
</evidence>
<dbReference type="InterPro" id="IPR008251">
    <property type="entry name" value="Chromo_shadow_dom"/>
</dbReference>
<dbReference type="InterPro" id="IPR016197">
    <property type="entry name" value="Chromo-like_dom_sf"/>
</dbReference>
<feature type="region of interest" description="Disordered" evidence="4">
    <location>
        <begin position="1"/>
        <end position="56"/>
    </location>
</feature>
<dbReference type="SMART" id="SM00298">
    <property type="entry name" value="CHROMO"/>
    <property type="match status" value="1"/>
</dbReference>
<dbReference type="Gene3D" id="2.40.50.40">
    <property type="match status" value="2"/>
</dbReference>
<dbReference type="GO" id="GO:0000792">
    <property type="term" value="C:heterochromatin"/>
    <property type="evidence" value="ECO:0007669"/>
    <property type="project" value="UniProtKB-ARBA"/>
</dbReference>
<evidence type="ECO:0000256" key="3">
    <source>
        <dbReference type="ARBA" id="ARBA00023242"/>
    </source>
</evidence>
<feature type="domain" description="Chromo" evidence="5">
    <location>
        <begin position="54"/>
        <end position="113"/>
    </location>
</feature>
<dbReference type="AlphaFoldDB" id="A0AAV9XB90"/>
<evidence type="ECO:0000256" key="1">
    <source>
        <dbReference type="ARBA" id="ARBA00004123"/>
    </source>
</evidence>
<dbReference type="CDD" id="cd00024">
    <property type="entry name" value="CD_CSD"/>
    <property type="match status" value="1"/>
</dbReference>
<feature type="compositionally biased region" description="Polar residues" evidence="4">
    <location>
        <begin position="123"/>
        <end position="134"/>
    </location>
</feature>
<evidence type="ECO:0000259" key="5">
    <source>
        <dbReference type="PROSITE" id="PS50013"/>
    </source>
</evidence>
<evidence type="ECO:0000256" key="2">
    <source>
        <dbReference type="ARBA" id="ARBA00011353"/>
    </source>
</evidence>
<dbReference type="EMBL" id="JAVHJO010000007">
    <property type="protein sequence ID" value="KAK6538916.1"/>
    <property type="molecule type" value="Genomic_DNA"/>
</dbReference>